<dbReference type="Proteomes" id="UP000230002">
    <property type="component" value="Unassembled WGS sequence"/>
</dbReference>
<dbReference type="OrthoDB" id="2757744at2759"/>
<reference evidence="1 2" key="1">
    <citation type="journal article" date="2015" name="Sci. Rep.">
        <title>Chromosome-level genome map provides insights into diverse defense mechanisms in the medicinal fungus Ganoderma sinense.</title>
        <authorList>
            <person name="Zhu Y."/>
            <person name="Xu J."/>
            <person name="Sun C."/>
            <person name="Zhou S."/>
            <person name="Xu H."/>
            <person name="Nelson D.R."/>
            <person name="Qian J."/>
            <person name="Song J."/>
            <person name="Luo H."/>
            <person name="Xiang L."/>
            <person name="Li Y."/>
            <person name="Xu Z."/>
            <person name="Ji A."/>
            <person name="Wang L."/>
            <person name="Lu S."/>
            <person name="Hayward A."/>
            <person name="Sun W."/>
            <person name="Li X."/>
            <person name="Schwartz D.C."/>
            <person name="Wang Y."/>
            <person name="Chen S."/>
        </authorList>
    </citation>
    <scope>NUCLEOTIDE SEQUENCE [LARGE SCALE GENOMIC DNA]</scope>
    <source>
        <strain evidence="1 2">ZZ0214-1</strain>
    </source>
</reference>
<evidence type="ECO:0000313" key="2">
    <source>
        <dbReference type="Proteomes" id="UP000230002"/>
    </source>
</evidence>
<comment type="caution">
    <text evidence="1">The sequence shown here is derived from an EMBL/GenBank/DDBJ whole genome shotgun (WGS) entry which is preliminary data.</text>
</comment>
<organism evidence="1 2">
    <name type="scientific">Ganoderma sinense ZZ0214-1</name>
    <dbReference type="NCBI Taxonomy" id="1077348"/>
    <lineage>
        <taxon>Eukaryota</taxon>
        <taxon>Fungi</taxon>
        <taxon>Dikarya</taxon>
        <taxon>Basidiomycota</taxon>
        <taxon>Agaricomycotina</taxon>
        <taxon>Agaricomycetes</taxon>
        <taxon>Polyporales</taxon>
        <taxon>Polyporaceae</taxon>
        <taxon>Ganoderma</taxon>
    </lineage>
</organism>
<dbReference type="AlphaFoldDB" id="A0A2G8RYK8"/>
<protein>
    <submittedName>
        <fullName evidence="1">Uncharacterized protein</fullName>
    </submittedName>
</protein>
<keyword evidence="2" id="KW-1185">Reference proteome</keyword>
<gene>
    <name evidence="1" type="ORF">GSI_12359</name>
</gene>
<dbReference type="EMBL" id="AYKW01000045">
    <property type="protein sequence ID" value="PIL26601.1"/>
    <property type="molecule type" value="Genomic_DNA"/>
</dbReference>
<proteinExistence type="predicted"/>
<accession>A0A2G8RYK8</accession>
<dbReference type="STRING" id="1077348.A0A2G8RYK8"/>
<name>A0A2G8RYK8_9APHY</name>
<sequence length="199" mass="21679">MPLPAGVMRVMYCRTVSIIPAELLPSEPNEDFMWGILRRFCGIQDSATLAQQMHGPANVLFVHRGAATAFNRFSWWLLPTEIPDRYEIKNPDPVFNIGSGVPTPSHVTFADHSASALALGVDLPDRTLLRRIHAALAEVFHRSGARNTFVAQSSAMGFFFASQLDGTAGVIVPSLGGSTRVWAGYQGLNLNSGQELELL</sequence>
<evidence type="ECO:0000313" key="1">
    <source>
        <dbReference type="EMBL" id="PIL26601.1"/>
    </source>
</evidence>